<gene>
    <name evidence="1" type="ORF">Sya03_24680</name>
</gene>
<accession>A0A8J4DIU2</accession>
<sequence length="70" mass="7738">MNDTVYVDKTEVIAQLRERRLHARALWVDREFPGLIDAGRNQSLLRMLGIDVDAVTAGELTAPSSSAGNR</sequence>
<organism evidence="1 2">
    <name type="scientific">Spirilliplanes yamanashiensis</name>
    <dbReference type="NCBI Taxonomy" id="42233"/>
    <lineage>
        <taxon>Bacteria</taxon>
        <taxon>Bacillati</taxon>
        <taxon>Actinomycetota</taxon>
        <taxon>Actinomycetes</taxon>
        <taxon>Micromonosporales</taxon>
        <taxon>Micromonosporaceae</taxon>
        <taxon>Spirilliplanes</taxon>
    </lineage>
</organism>
<keyword evidence="2" id="KW-1185">Reference proteome</keyword>
<reference evidence="1" key="1">
    <citation type="submission" date="2021-01" db="EMBL/GenBank/DDBJ databases">
        <title>Whole genome shotgun sequence of Spirilliplanes yamanashiensis NBRC 15828.</title>
        <authorList>
            <person name="Komaki H."/>
            <person name="Tamura T."/>
        </authorList>
    </citation>
    <scope>NUCLEOTIDE SEQUENCE</scope>
    <source>
        <strain evidence="1">NBRC 15828</strain>
    </source>
</reference>
<evidence type="ECO:0000313" key="1">
    <source>
        <dbReference type="EMBL" id="GIJ03116.1"/>
    </source>
</evidence>
<dbReference type="Proteomes" id="UP000652013">
    <property type="component" value="Unassembled WGS sequence"/>
</dbReference>
<dbReference type="RefSeq" id="WP_203938402.1">
    <property type="nucleotide sequence ID" value="NZ_BAAAGJ010000005.1"/>
</dbReference>
<dbReference type="EMBL" id="BOOY01000018">
    <property type="protein sequence ID" value="GIJ03116.1"/>
    <property type="molecule type" value="Genomic_DNA"/>
</dbReference>
<name>A0A8J4DIU2_9ACTN</name>
<proteinExistence type="predicted"/>
<dbReference type="AlphaFoldDB" id="A0A8J4DIU2"/>
<evidence type="ECO:0000313" key="2">
    <source>
        <dbReference type="Proteomes" id="UP000652013"/>
    </source>
</evidence>
<protein>
    <submittedName>
        <fullName evidence="1">Uncharacterized protein</fullName>
    </submittedName>
</protein>
<comment type="caution">
    <text evidence="1">The sequence shown here is derived from an EMBL/GenBank/DDBJ whole genome shotgun (WGS) entry which is preliminary data.</text>
</comment>